<dbReference type="InterPro" id="IPR009057">
    <property type="entry name" value="Homeodomain-like_sf"/>
</dbReference>
<evidence type="ECO:0000256" key="1">
    <source>
        <dbReference type="ARBA" id="ARBA00023125"/>
    </source>
</evidence>
<dbReference type="RefSeq" id="WP_233089201.1">
    <property type="nucleotide sequence ID" value="NZ_BAABWN010000007.1"/>
</dbReference>
<dbReference type="Gene3D" id="3.40.50.2300">
    <property type="match status" value="1"/>
</dbReference>
<dbReference type="PANTHER" id="PTHR32071:SF117">
    <property type="entry name" value="PTS-DEPENDENT DIHYDROXYACETONE KINASE OPERON REGULATORY PROTEIN-RELATED"/>
    <property type="match status" value="1"/>
</dbReference>
<evidence type="ECO:0000256" key="2">
    <source>
        <dbReference type="PROSITE-ProRule" id="PRU00169"/>
    </source>
</evidence>
<evidence type="ECO:0000313" key="4">
    <source>
        <dbReference type="EMBL" id="GAA6168551.1"/>
    </source>
</evidence>
<dbReference type="EMBL" id="BAABWN010000007">
    <property type="protein sequence ID" value="GAA6168551.1"/>
    <property type="molecule type" value="Genomic_DNA"/>
</dbReference>
<dbReference type="Gene3D" id="1.10.10.60">
    <property type="entry name" value="Homeodomain-like"/>
    <property type="match status" value="1"/>
</dbReference>
<dbReference type="Proteomes" id="UP001465153">
    <property type="component" value="Unassembled WGS sequence"/>
</dbReference>
<dbReference type="SUPFAM" id="SSF52172">
    <property type="entry name" value="CheY-like"/>
    <property type="match status" value="1"/>
</dbReference>
<dbReference type="InterPro" id="IPR002197">
    <property type="entry name" value="HTH_Fis"/>
</dbReference>
<dbReference type="InterPro" id="IPR001789">
    <property type="entry name" value="Sig_transdc_resp-reg_receiver"/>
</dbReference>
<comment type="caution">
    <text evidence="4">The sequence shown here is derived from an EMBL/GenBank/DDBJ whole genome shotgun (WGS) entry which is preliminary data.</text>
</comment>
<feature type="modified residue" description="4-aspartylphosphate" evidence="2">
    <location>
        <position position="53"/>
    </location>
</feature>
<keyword evidence="1" id="KW-0238">DNA-binding</keyword>
<dbReference type="Pfam" id="PF02954">
    <property type="entry name" value="HTH_8"/>
    <property type="match status" value="1"/>
</dbReference>
<name>A0ABQ0AA78_9GAMM</name>
<evidence type="ECO:0000313" key="5">
    <source>
        <dbReference type="Proteomes" id="UP001465153"/>
    </source>
</evidence>
<dbReference type="PROSITE" id="PS50110">
    <property type="entry name" value="RESPONSE_REGULATORY"/>
    <property type="match status" value="1"/>
</dbReference>
<keyword evidence="2" id="KW-0597">Phosphoprotein</keyword>
<protein>
    <submittedName>
        <fullName evidence="4">Response regulator transcription factor</fullName>
    </submittedName>
</protein>
<evidence type="ECO:0000259" key="3">
    <source>
        <dbReference type="PROSITE" id="PS50110"/>
    </source>
</evidence>
<dbReference type="SMART" id="SM00448">
    <property type="entry name" value="REC"/>
    <property type="match status" value="1"/>
</dbReference>
<dbReference type="Pfam" id="PF00072">
    <property type="entry name" value="Response_reg"/>
    <property type="match status" value="1"/>
</dbReference>
<reference evidence="4 5" key="1">
    <citation type="submission" date="2024-04" db="EMBL/GenBank/DDBJ databases">
        <title>Draft genome sequence of Sessilibacter corallicola NBRC 116591.</title>
        <authorList>
            <person name="Miyakawa T."/>
            <person name="Kusuya Y."/>
            <person name="Miura T."/>
        </authorList>
    </citation>
    <scope>NUCLEOTIDE SEQUENCE [LARGE SCALE GENOMIC DNA]</scope>
    <source>
        <strain evidence="4 5">KU-00831-HH</strain>
    </source>
</reference>
<accession>A0ABQ0AA78</accession>
<gene>
    <name evidence="4" type="ORF">NBRC116591_23620</name>
</gene>
<dbReference type="PANTHER" id="PTHR32071">
    <property type="entry name" value="TRANSCRIPTIONAL REGULATORY PROTEIN"/>
    <property type="match status" value="1"/>
</dbReference>
<dbReference type="SUPFAM" id="SSF46689">
    <property type="entry name" value="Homeodomain-like"/>
    <property type="match status" value="1"/>
</dbReference>
<organism evidence="4 5">
    <name type="scientific">Sessilibacter corallicola</name>
    <dbReference type="NCBI Taxonomy" id="2904075"/>
    <lineage>
        <taxon>Bacteria</taxon>
        <taxon>Pseudomonadati</taxon>
        <taxon>Pseudomonadota</taxon>
        <taxon>Gammaproteobacteria</taxon>
        <taxon>Cellvibrionales</taxon>
        <taxon>Cellvibrionaceae</taxon>
        <taxon>Sessilibacter</taxon>
    </lineage>
</organism>
<proteinExistence type="predicted"/>
<dbReference type="InterPro" id="IPR011006">
    <property type="entry name" value="CheY-like_superfamily"/>
</dbReference>
<keyword evidence="5" id="KW-1185">Reference proteome</keyword>
<sequence length="178" mass="20095">MTHKLIYLEDDSALAFVTSRSLTQKGYHVDHVESLTAFKQQFTQDKYDYALLDLKIGTENSLELLQDIEELKQIPTVILSGYGTIRTAVKAMKLGAVNFLTKPASISDVISAFTESAPAYTPEQTEEIARPSLKNVEWETIQAALDENNGNISATARQLKMHRRTLQRKLQKRHIESN</sequence>
<dbReference type="PRINTS" id="PR01590">
    <property type="entry name" value="HTHFIS"/>
</dbReference>
<feature type="domain" description="Response regulatory" evidence="3">
    <location>
        <begin position="4"/>
        <end position="117"/>
    </location>
</feature>